<dbReference type="InterPro" id="IPR055771">
    <property type="entry name" value="DUF7347"/>
</dbReference>
<protein>
    <submittedName>
        <fullName evidence="3">ArsR family transcriptional regulator</fullName>
    </submittedName>
</protein>
<reference evidence="3 4" key="1">
    <citation type="journal article" date="2019" name="Int. J. Syst. Evol. Microbiol.">
        <title>The Global Catalogue of Microorganisms (GCM) 10K type strain sequencing project: providing services to taxonomists for standard genome sequencing and annotation.</title>
        <authorList>
            <consortium name="The Broad Institute Genomics Platform"/>
            <consortium name="The Broad Institute Genome Sequencing Center for Infectious Disease"/>
            <person name="Wu L."/>
            <person name="Ma J."/>
        </authorList>
    </citation>
    <scope>NUCLEOTIDE SEQUENCE [LARGE SCALE GENOMIC DNA]</scope>
    <source>
        <strain evidence="3 4">CGMCC 1.12562</strain>
    </source>
</reference>
<gene>
    <name evidence="3" type="ORF">ACFOKC_09500</name>
</gene>
<evidence type="ECO:0000259" key="1">
    <source>
        <dbReference type="Pfam" id="PF24038"/>
    </source>
</evidence>
<accession>A0ABD5NFC7</accession>
<dbReference type="Proteomes" id="UP001595660">
    <property type="component" value="Unassembled WGS sequence"/>
</dbReference>
<organism evidence="3 4">
    <name type="scientific">Halobacterium litoreum</name>
    <dbReference type="NCBI Taxonomy" id="2039234"/>
    <lineage>
        <taxon>Archaea</taxon>
        <taxon>Methanobacteriati</taxon>
        <taxon>Methanobacteriota</taxon>
        <taxon>Stenosarchaea group</taxon>
        <taxon>Halobacteria</taxon>
        <taxon>Halobacteriales</taxon>
        <taxon>Halobacteriaceae</taxon>
        <taxon>Halobacterium</taxon>
    </lineage>
</organism>
<evidence type="ECO:0000313" key="3">
    <source>
        <dbReference type="EMBL" id="MFC3477962.1"/>
    </source>
</evidence>
<feature type="domain" description="DUF7347" evidence="1">
    <location>
        <begin position="14"/>
        <end position="89"/>
    </location>
</feature>
<feature type="domain" description="DUF7351" evidence="2">
    <location>
        <begin position="106"/>
        <end position="281"/>
    </location>
</feature>
<dbReference type="InterPro" id="IPR036390">
    <property type="entry name" value="WH_DNA-bd_sf"/>
</dbReference>
<comment type="caution">
    <text evidence="3">The sequence shown here is derived from an EMBL/GenBank/DDBJ whole genome shotgun (WGS) entry which is preliminary data.</text>
</comment>
<dbReference type="RefSeq" id="WP_232570920.1">
    <property type="nucleotide sequence ID" value="NZ_CP089466.1"/>
</dbReference>
<dbReference type="Pfam" id="PF24042">
    <property type="entry name" value="DUF7351"/>
    <property type="match status" value="1"/>
</dbReference>
<dbReference type="InterPro" id="IPR036388">
    <property type="entry name" value="WH-like_DNA-bd_sf"/>
</dbReference>
<sequence>MSDETSVTAERQSPEAAFGLLSSDLRVAILRALGDADGALSFSELRERVEVVDSGKFNYHLGKLAGHFVTQTGGGYELSLAGRQVYGAILSGRYTADATVDPFAFDGPCPLCGHADLVAEYVDERARLYCPECEVWRNEFSFPPASLDQFDREALPAAFDRWMRATVARILQGFCANCGGRVDGRLEPDDGDSPMSLSAVFDCERCGDELQSAPMLPVIFHPVAIGFFEAHGVDVFADPSWRFFDAGDDVDVTETEDGGARVRLVVDGDELTATVEADVSVTDVAVAD</sequence>
<dbReference type="Pfam" id="PF24038">
    <property type="entry name" value="DUF7347"/>
    <property type="match status" value="1"/>
</dbReference>
<dbReference type="AlphaFoldDB" id="A0ABD5NFC7"/>
<dbReference type="SUPFAM" id="SSF46785">
    <property type="entry name" value="Winged helix' DNA-binding domain"/>
    <property type="match status" value="1"/>
</dbReference>
<dbReference type="EMBL" id="JBHRWN010000002">
    <property type="protein sequence ID" value="MFC3477962.1"/>
    <property type="molecule type" value="Genomic_DNA"/>
</dbReference>
<keyword evidence="4" id="KW-1185">Reference proteome</keyword>
<dbReference type="GeneID" id="69119045"/>
<dbReference type="Gene3D" id="1.10.10.10">
    <property type="entry name" value="Winged helix-like DNA-binding domain superfamily/Winged helix DNA-binding domain"/>
    <property type="match status" value="1"/>
</dbReference>
<name>A0ABD5NFC7_9EURY</name>
<dbReference type="InterPro" id="IPR055775">
    <property type="entry name" value="DUF7351"/>
</dbReference>
<evidence type="ECO:0000313" key="4">
    <source>
        <dbReference type="Proteomes" id="UP001595660"/>
    </source>
</evidence>
<proteinExistence type="predicted"/>
<evidence type="ECO:0000259" key="2">
    <source>
        <dbReference type="Pfam" id="PF24042"/>
    </source>
</evidence>